<keyword evidence="3" id="KW-0732">Signal</keyword>
<keyword evidence="7" id="KW-1185">Reference proteome</keyword>
<dbReference type="PANTHER" id="PTHR47327:SF2">
    <property type="entry name" value="FI18240P1-RELATED"/>
    <property type="match status" value="1"/>
</dbReference>
<protein>
    <submittedName>
        <fullName evidence="6">Uncharacterized protein</fullName>
    </submittedName>
</protein>
<feature type="domain" description="Apple" evidence="4">
    <location>
        <begin position="132"/>
        <end position="217"/>
    </location>
</feature>
<dbReference type="SMART" id="SM00473">
    <property type="entry name" value="PAN_AP"/>
    <property type="match status" value="3"/>
</dbReference>
<dbReference type="InterPro" id="IPR052774">
    <property type="entry name" value="Celegans_DevNeuronal_Protein"/>
</dbReference>
<dbReference type="PANTHER" id="PTHR47327">
    <property type="entry name" value="FI18240P1-RELATED"/>
    <property type="match status" value="1"/>
</dbReference>
<evidence type="ECO:0000259" key="4">
    <source>
        <dbReference type="PROSITE" id="PS50948"/>
    </source>
</evidence>
<dbReference type="PROSITE" id="PS51257">
    <property type="entry name" value="PROKAR_LIPOPROTEIN"/>
    <property type="match status" value="1"/>
</dbReference>
<feature type="signal peptide" evidence="3">
    <location>
        <begin position="1"/>
        <end position="33"/>
    </location>
</feature>
<evidence type="ECO:0000313" key="7">
    <source>
        <dbReference type="Proteomes" id="UP001154329"/>
    </source>
</evidence>
<evidence type="ECO:0000259" key="5">
    <source>
        <dbReference type="PROSITE" id="PS51034"/>
    </source>
</evidence>
<dbReference type="PROSITE" id="PS50948">
    <property type="entry name" value="PAN"/>
    <property type="match status" value="2"/>
</dbReference>
<evidence type="ECO:0000256" key="3">
    <source>
        <dbReference type="SAM" id="SignalP"/>
    </source>
</evidence>
<reference evidence="6" key="2">
    <citation type="submission" date="2022-10" db="EMBL/GenBank/DDBJ databases">
        <authorList>
            <consortium name="ENA_rothamsted_submissions"/>
            <consortium name="culmorum"/>
            <person name="King R."/>
        </authorList>
    </citation>
    <scope>NUCLEOTIDE SEQUENCE</scope>
</reference>
<keyword evidence="2" id="KW-1133">Transmembrane helix</keyword>
<dbReference type="AlphaFoldDB" id="A0A9P0J7D0"/>
<name>A0A9P0J7D0_APHGO</name>
<dbReference type="CDD" id="cd01099">
    <property type="entry name" value="PAN_AP_HGF"/>
    <property type="match status" value="1"/>
</dbReference>
<proteinExistence type="predicted"/>
<dbReference type="EMBL" id="OU899036">
    <property type="protein sequence ID" value="CAH1732274.1"/>
    <property type="molecule type" value="Genomic_DNA"/>
</dbReference>
<feature type="domain" description="Apple" evidence="4">
    <location>
        <begin position="225"/>
        <end position="310"/>
    </location>
</feature>
<dbReference type="InterPro" id="IPR003609">
    <property type="entry name" value="Pan_app"/>
</dbReference>
<dbReference type="SMART" id="SM00241">
    <property type="entry name" value="ZP"/>
    <property type="match status" value="1"/>
</dbReference>
<accession>A0A9P0J7D0</accession>
<dbReference type="InterPro" id="IPR001507">
    <property type="entry name" value="ZP_dom"/>
</dbReference>
<evidence type="ECO:0000256" key="1">
    <source>
        <dbReference type="SAM" id="MobiDB-lite"/>
    </source>
</evidence>
<evidence type="ECO:0000313" key="6">
    <source>
        <dbReference type="EMBL" id="CAH1732274.1"/>
    </source>
</evidence>
<dbReference type="PROSITE" id="PS51034">
    <property type="entry name" value="ZP_2"/>
    <property type="match status" value="1"/>
</dbReference>
<gene>
    <name evidence="6" type="ORF">APHIGO_LOCUS8802</name>
</gene>
<feature type="chain" id="PRO_5040415216" evidence="3">
    <location>
        <begin position="34"/>
        <end position="718"/>
    </location>
</feature>
<feature type="domain" description="ZP" evidence="5">
    <location>
        <begin position="316"/>
        <end position="582"/>
    </location>
</feature>
<organism evidence="6 7">
    <name type="scientific">Aphis gossypii</name>
    <name type="common">Cotton aphid</name>
    <dbReference type="NCBI Taxonomy" id="80765"/>
    <lineage>
        <taxon>Eukaryota</taxon>
        <taxon>Metazoa</taxon>
        <taxon>Ecdysozoa</taxon>
        <taxon>Arthropoda</taxon>
        <taxon>Hexapoda</taxon>
        <taxon>Insecta</taxon>
        <taxon>Pterygota</taxon>
        <taxon>Neoptera</taxon>
        <taxon>Paraneoptera</taxon>
        <taxon>Hemiptera</taxon>
        <taxon>Sternorrhyncha</taxon>
        <taxon>Aphidomorpha</taxon>
        <taxon>Aphidoidea</taxon>
        <taxon>Aphididae</taxon>
        <taxon>Aphidini</taxon>
        <taxon>Aphis</taxon>
        <taxon>Aphis</taxon>
    </lineage>
</organism>
<dbReference type="Gene3D" id="3.50.4.10">
    <property type="entry name" value="Hepatocyte Growth Factor"/>
    <property type="match status" value="2"/>
</dbReference>
<dbReference type="GO" id="GO:0009653">
    <property type="term" value="P:anatomical structure morphogenesis"/>
    <property type="evidence" value="ECO:0007669"/>
    <property type="project" value="TreeGrafter"/>
</dbReference>
<reference evidence="6" key="1">
    <citation type="submission" date="2022-02" db="EMBL/GenBank/DDBJ databases">
        <authorList>
            <person name="King R."/>
        </authorList>
    </citation>
    <scope>NUCLEOTIDE SEQUENCE</scope>
</reference>
<dbReference type="Pfam" id="PF25057">
    <property type="entry name" value="CUT_N"/>
    <property type="match status" value="1"/>
</dbReference>
<feature type="transmembrane region" description="Helical" evidence="2">
    <location>
        <begin position="657"/>
        <end position="681"/>
    </location>
</feature>
<sequence>MDPHPRRLVPLSVAPSLLVVVAVMAGCGRPAAALKCEAGDVSFELLTGYAASPAAKHAMREQLALFTLPQCIDACRSDDQCAAVTYETGVCVSYAAVPQKNANADFPLKRSHYPTHTATVARKICVRTPKSCNQRSWSFDTIHGELKVTSRQHFKAISRSGCMDKCLNEKSFQCRSVNFNKETGDCYLNDVDQFTVSGRPPISNRSADVVDYMESNCVVEQPKMCDFAEVGGKLLRTVDAIYENVPTADRCKEICLASKEFQCRSFDYNETGVNVCRVSHHSTSSLSQQQQDHRPYLTVAGATTYQMSSCFSVKIDCRGADMVASVHTNRLFNGKVYAKNRPTSCVNDVKSTLDFELRLDYHSPSCDVRQDQPGKFFTEIIIQHHDQIVTGQDIGLSVRCSYDLQNRSVGQGIELAMAPAVESDDDGAESDALDKNGNAGGSGGNGVEETAFVISPTVMMRITNRAGGDIHAAQVGDPLSLRFHILDDRSPYEIFVRELIALDGVDTSEILLIDGDGCPTDPAIMGPISAVDTGGGGTVKILEAPFDAFKFPTSDIVQFKALVTPCLPKCEPINCNVVGHNGAVRRADSFGRRRRRRSVGGGNQTEEVVFQEIRIEDKFKFEAQRGEPGHEINFSGGSGTATSTTSSGDQNTYWNTYAFALVLVAFVVLQLFVIFACWLCATHRSRGNHEDASIYESAISEYASTVRTPISWDNSYYK</sequence>
<dbReference type="SUPFAM" id="SSF57414">
    <property type="entry name" value="Hairpin loop containing domain-like"/>
    <property type="match status" value="2"/>
</dbReference>
<evidence type="ECO:0000256" key="2">
    <source>
        <dbReference type="SAM" id="Phobius"/>
    </source>
</evidence>
<dbReference type="InterPro" id="IPR056953">
    <property type="entry name" value="CUT_N"/>
</dbReference>
<dbReference type="Pfam" id="PF00024">
    <property type="entry name" value="PAN_1"/>
    <property type="match status" value="2"/>
</dbReference>
<feature type="region of interest" description="Disordered" evidence="1">
    <location>
        <begin position="424"/>
        <end position="447"/>
    </location>
</feature>
<keyword evidence="2" id="KW-0812">Transmembrane</keyword>
<dbReference type="Proteomes" id="UP001154329">
    <property type="component" value="Chromosome 3"/>
</dbReference>
<keyword evidence="2" id="KW-0472">Membrane</keyword>